<gene>
    <name evidence="1" type="ORF">B0H16DRAFT_1460655</name>
</gene>
<evidence type="ECO:0000313" key="2">
    <source>
        <dbReference type="Proteomes" id="UP001215598"/>
    </source>
</evidence>
<accession>A0AAD7N9P3</accession>
<keyword evidence="2" id="KW-1185">Reference proteome</keyword>
<dbReference type="AlphaFoldDB" id="A0AAD7N9P3"/>
<reference evidence="1" key="1">
    <citation type="submission" date="2023-03" db="EMBL/GenBank/DDBJ databases">
        <title>Massive genome expansion in bonnet fungi (Mycena s.s.) driven by repeated elements and novel gene families across ecological guilds.</title>
        <authorList>
            <consortium name="Lawrence Berkeley National Laboratory"/>
            <person name="Harder C.B."/>
            <person name="Miyauchi S."/>
            <person name="Viragh M."/>
            <person name="Kuo A."/>
            <person name="Thoen E."/>
            <person name="Andreopoulos B."/>
            <person name="Lu D."/>
            <person name="Skrede I."/>
            <person name="Drula E."/>
            <person name="Henrissat B."/>
            <person name="Morin E."/>
            <person name="Kohler A."/>
            <person name="Barry K."/>
            <person name="LaButti K."/>
            <person name="Morin E."/>
            <person name="Salamov A."/>
            <person name="Lipzen A."/>
            <person name="Mereny Z."/>
            <person name="Hegedus B."/>
            <person name="Baldrian P."/>
            <person name="Stursova M."/>
            <person name="Weitz H."/>
            <person name="Taylor A."/>
            <person name="Grigoriev I.V."/>
            <person name="Nagy L.G."/>
            <person name="Martin F."/>
            <person name="Kauserud H."/>
        </authorList>
    </citation>
    <scope>NUCLEOTIDE SEQUENCE</scope>
    <source>
        <strain evidence="1">CBHHK182m</strain>
    </source>
</reference>
<dbReference type="Proteomes" id="UP001215598">
    <property type="component" value="Unassembled WGS sequence"/>
</dbReference>
<name>A0AAD7N9P3_9AGAR</name>
<protein>
    <submittedName>
        <fullName evidence="1">Uncharacterized protein</fullName>
    </submittedName>
</protein>
<proteinExistence type="predicted"/>
<sequence length="230" mass="25318">MAPVSAHLPVQHSKYVHDFIGGEHFQTRVLYYPIPSGVLDIGRVDLTCVGEHPVGFRVDENLIPPRTHAEACDRLLCLDSNPPPDDNLDETSRAVLGQRKKSVDALPVVFCVASMAAEFPGCFLVWETRSDGPQVICAGTQLISRACWPGAATVTKIKFTYKSLTFLRAVVNGSGRKILVAVGSAVVGMDTNWFQKVLLFFRRFTFQIRGLVEDSGVADANRDVMPEHAY</sequence>
<comment type="caution">
    <text evidence="1">The sequence shown here is derived from an EMBL/GenBank/DDBJ whole genome shotgun (WGS) entry which is preliminary data.</text>
</comment>
<dbReference type="EMBL" id="JARKIB010000065">
    <property type="protein sequence ID" value="KAJ7750549.1"/>
    <property type="molecule type" value="Genomic_DNA"/>
</dbReference>
<organism evidence="1 2">
    <name type="scientific">Mycena metata</name>
    <dbReference type="NCBI Taxonomy" id="1033252"/>
    <lineage>
        <taxon>Eukaryota</taxon>
        <taxon>Fungi</taxon>
        <taxon>Dikarya</taxon>
        <taxon>Basidiomycota</taxon>
        <taxon>Agaricomycotina</taxon>
        <taxon>Agaricomycetes</taxon>
        <taxon>Agaricomycetidae</taxon>
        <taxon>Agaricales</taxon>
        <taxon>Marasmiineae</taxon>
        <taxon>Mycenaceae</taxon>
        <taxon>Mycena</taxon>
    </lineage>
</organism>
<evidence type="ECO:0000313" key="1">
    <source>
        <dbReference type="EMBL" id="KAJ7750549.1"/>
    </source>
</evidence>